<organism evidence="7">
    <name type="scientific">Human herpesvirus 8</name>
    <name type="common">HHV-8</name>
    <name type="synonym">Kaposi's sarcoma-associated herpesvirus</name>
    <dbReference type="NCBI Taxonomy" id="37296"/>
    <lineage>
        <taxon>Viruses</taxon>
        <taxon>Duplodnaviria</taxon>
        <taxon>Heunggongvirae</taxon>
        <taxon>Peploviricota</taxon>
        <taxon>Herviviricetes</taxon>
        <taxon>Herpesvirales</taxon>
        <taxon>Orthoherpesviridae</taxon>
        <taxon>Gammaherpesvirinae</taxon>
        <taxon>Rhadinovirus</taxon>
        <taxon>Rhadinovirus humangamma8</taxon>
    </lineage>
</organism>
<keyword evidence="4" id="KW-0546">Nucleotide metabolism</keyword>
<evidence type="ECO:0000256" key="2">
    <source>
        <dbReference type="ARBA" id="ARBA00022801"/>
    </source>
</evidence>
<dbReference type="SUPFAM" id="SSF51283">
    <property type="entry name" value="dUTPase-like"/>
    <property type="match status" value="2"/>
</dbReference>
<keyword evidence="2" id="KW-0378">Hydrolase</keyword>
<dbReference type="EMBL" id="MK876733">
    <property type="protein sequence ID" value="QKE51369.1"/>
    <property type="molecule type" value="Genomic_DNA"/>
</dbReference>
<dbReference type="HAMAP" id="MF_04031">
    <property type="entry name" value="HSV_DUT"/>
    <property type="match status" value="1"/>
</dbReference>
<organismHost>
    <name type="scientific">Homo sapiens</name>
    <name type="common">Human</name>
    <dbReference type="NCBI Taxonomy" id="9606"/>
</organismHost>
<dbReference type="InterPro" id="IPR033704">
    <property type="entry name" value="dUTPase_trimeric"/>
</dbReference>
<dbReference type="CDD" id="cd07557">
    <property type="entry name" value="trimeric_dUTPase"/>
    <property type="match status" value="2"/>
</dbReference>
<gene>
    <name evidence="7" type="primary">ORF54</name>
</gene>
<dbReference type="Gene3D" id="2.70.40.10">
    <property type="match status" value="2"/>
</dbReference>
<name>A0A7D3QGH8_HHV8</name>
<dbReference type="InterPro" id="IPR034745">
    <property type="entry name" value="HSV_DUT"/>
</dbReference>
<evidence type="ECO:0000313" key="7">
    <source>
        <dbReference type="EMBL" id="QKE51369.1"/>
    </source>
</evidence>
<keyword evidence="3" id="KW-0460">Magnesium</keyword>
<reference evidence="7" key="1">
    <citation type="submission" date="2019-04" db="EMBL/GenBank/DDBJ databases">
        <title>Spread of a new Kaposi's sarcoma-associated herpesvirus variant driving severe pathologies in men who have sex with men.</title>
        <authorList>
            <person name="Jary A."/>
            <person name="Leducq V."/>
            <person name="Desire N."/>
            <person name="Palich R."/>
            <person name="Joly V."/>
            <person name="Canestri A."/>
            <person name="Gothland A."/>
            <person name="Lambert-Niclot S."/>
            <person name="Surgers L."/>
            <person name="Amiel C."/>
            <person name="Descamps D."/>
            <person name="Spano J.-P."/>
            <person name="Katlama C."/>
            <person name="Calvez V."/>
            <person name="Marcelin A.-G."/>
        </authorList>
    </citation>
    <scope>NUCLEOTIDE SEQUENCE</scope>
    <source>
        <strain evidence="7">P044_PEL</strain>
    </source>
</reference>
<evidence type="ECO:0000256" key="5">
    <source>
        <dbReference type="SAM" id="MobiDB-lite"/>
    </source>
</evidence>
<dbReference type="GO" id="GO:0046872">
    <property type="term" value="F:metal ion binding"/>
    <property type="evidence" value="ECO:0007669"/>
    <property type="project" value="UniProtKB-KW"/>
</dbReference>
<evidence type="ECO:0000256" key="3">
    <source>
        <dbReference type="ARBA" id="ARBA00022842"/>
    </source>
</evidence>
<feature type="domain" description="dUTPase-like" evidence="6">
    <location>
        <begin position="152"/>
        <end position="254"/>
    </location>
</feature>
<sequence length="318" mass="35763">MNNRRGSKPSIQRSAFASYIHSAMQSDSAPLPRVEYVFETSKFRMTSRANEARLRLTNECPILVRPHEPFIMPTGIHFTRTPSCAFILTGETDKDVFCHTGLIDGGYRGEIQVILLNKRKYPVTLYRGELNICLSAFNYVLPPLRDVSFLTPPMYANDAGFDVMVMHSMVIPPTTDQPFMIYLGVETPGPPEPHVALALGRSGLASRGIVIDVSEWGPRGLQLKFYNYSGQPWLAQPGSRICQIVFVERRHILKGFKKCLRHRKLAPGVRFREARVHFREDTNSIRKHTHEDNPVHEPNVATASADIRGTKGLGSSGF</sequence>
<dbReference type="InterPro" id="IPR036157">
    <property type="entry name" value="dUTPase-like_sf"/>
</dbReference>
<evidence type="ECO:0000259" key="6">
    <source>
        <dbReference type="Pfam" id="PF00692"/>
    </source>
</evidence>
<evidence type="ECO:0000256" key="4">
    <source>
        <dbReference type="ARBA" id="ARBA00023080"/>
    </source>
</evidence>
<feature type="region of interest" description="Disordered" evidence="5">
    <location>
        <begin position="284"/>
        <end position="318"/>
    </location>
</feature>
<keyword evidence="1" id="KW-0479">Metal-binding</keyword>
<proteinExistence type="inferred from homology"/>
<dbReference type="Pfam" id="PF00692">
    <property type="entry name" value="dUTPase"/>
    <property type="match status" value="1"/>
</dbReference>
<protein>
    <submittedName>
        <fullName evidence="7">ORF54</fullName>
    </submittedName>
</protein>
<dbReference type="InterPro" id="IPR029054">
    <property type="entry name" value="dUTPase-like"/>
</dbReference>
<feature type="compositionally biased region" description="Basic and acidic residues" evidence="5">
    <location>
        <begin position="284"/>
        <end position="295"/>
    </location>
</feature>
<dbReference type="GO" id="GO:0046080">
    <property type="term" value="P:dUTP metabolic process"/>
    <property type="evidence" value="ECO:0007669"/>
    <property type="project" value="InterPro"/>
</dbReference>
<evidence type="ECO:0000256" key="1">
    <source>
        <dbReference type="ARBA" id="ARBA00022723"/>
    </source>
</evidence>
<accession>A0A7D3QGH8</accession>
<dbReference type="GO" id="GO:0004170">
    <property type="term" value="F:dUTP diphosphatase activity"/>
    <property type="evidence" value="ECO:0007669"/>
    <property type="project" value="InterPro"/>
</dbReference>